<reference evidence="1" key="1">
    <citation type="submission" date="2018-05" db="EMBL/GenBank/DDBJ databases">
        <authorList>
            <person name="Lanie J.A."/>
            <person name="Ng W.-L."/>
            <person name="Kazmierczak K.M."/>
            <person name="Andrzejewski T.M."/>
            <person name="Davidsen T.M."/>
            <person name="Wayne K.J."/>
            <person name="Tettelin H."/>
            <person name="Glass J.I."/>
            <person name="Rusch D."/>
            <person name="Podicherti R."/>
            <person name="Tsui H.-C.T."/>
            <person name="Winkler M.E."/>
        </authorList>
    </citation>
    <scope>NUCLEOTIDE SEQUENCE</scope>
</reference>
<evidence type="ECO:0000313" key="1">
    <source>
        <dbReference type="EMBL" id="SVC00839.1"/>
    </source>
</evidence>
<dbReference type="EMBL" id="UINC01068308">
    <property type="protein sequence ID" value="SVC00839.1"/>
    <property type="molecule type" value="Genomic_DNA"/>
</dbReference>
<name>A0A382INJ7_9ZZZZ</name>
<gene>
    <name evidence="1" type="ORF">METZ01_LOCUS253693</name>
</gene>
<dbReference type="AlphaFoldDB" id="A0A382INJ7"/>
<sequence>MPLFKLIFNVNDLSGDMSFSDLIKLLFTHENVVNRIIQKNCDTKTPINFVSLSFILLIGFFNESV</sequence>
<protein>
    <submittedName>
        <fullName evidence="1">Uncharacterized protein</fullName>
    </submittedName>
</protein>
<proteinExistence type="predicted"/>
<organism evidence="1">
    <name type="scientific">marine metagenome</name>
    <dbReference type="NCBI Taxonomy" id="408172"/>
    <lineage>
        <taxon>unclassified sequences</taxon>
        <taxon>metagenomes</taxon>
        <taxon>ecological metagenomes</taxon>
    </lineage>
</organism>
<accession>A0A382INJ7</accession>